<dbReference type="KEGG" id="vg:11605157"/>
<keyword evidence="2" id="KW-1185">Reference proteome</keyword>
<gene>
    <name evidence="1" type="ORF">PMG1_00051</name>
</gene>
<proteinExistence type="predicted"/>
<reference evidence="1 2" key="1">
    <citation type="submission" date="2010-12" db="EMBL/GenBank/DDBJ databases">
        <authorList>
            <person name="Kropinski A.M."/>
            <person name="Krylov V."/>
            <person name="Pleteneva E."/>
            <person name="Shaburova O."/>
            <person name="Bourkaltseva M."/>
            <person name="Krylov S.V."/>
            <person name="Miroshnikov K."/>
        </authorList>
    </citation>
    <scope>NUCLEOTIDE SEQUENCE [LARGE SCALE GENOMIC DNA]</scope>
</reference>
<evidence type="ECO:0000313" key="2">
    <source>
        <dbReference type="Proteomes" id="UP000007744"/>
    </source>
</evidence>
<dbReference type="GeneID" id="11605157"/>
<dbReference type="OrthoDB" id="36622at10239"/>
<organism evidence="1 2">
    <name type="scientific">Pseudomonas phage PMG1</name>
    <dbReference type="NCBI Taxonomy" id="2992927"/>
    <lineage>
        <taxon>Viruses</taxon>
        <taxon>Duplodnaviria</taxon>
        <taxon>Heunggongvirae</taxon>
        <taxon>Uroviricota</taxon>
        <taxon>Caudoviricetes</taxon>
        <taxon>Detrevirus</taxon>
        <taxon>Detrevirus PMG1</taxon>
    </lineage>
</organism>
<protein>
    <submittedName>
        <fullName evidence="1">Uncharacterized protein</fullName>
    </submittedName>
</protein>
<dbReference type="RefSeq" id="YP_005098254.1">
    <property type="nucleotide sequence ID" value="NC_016765.1"/>
</dbReference>
<accession>H2BDF5</accession>
<name>H2BDF5_9CAUD</name>
<evidence type="ECO:0000313" key="1">
    <source>
        <dbReference type="EMBL" id="AEX55922.1"/>
    </source>
</evidence>
<dbReference type="EMBL" id="HQ711985">
    <property type="protein sequence ID" value="AEX55922.1"/>
    <property type="molecule type" value="Genomic_DNA"/>
</dbReference>
<dbReference type="Proteomes" id="UP000007744">
    <property type="component" value="Segment"/>
</dbReference>
<sequence>MYIKKDVIEVIKYAAMMAACSRQSWEIYPMNQGYKAMPFRGDYHRVVEVCHP</sequence>